<dbReference type="AlphaFoldDB" id="A0A928VZD6"/>
<dbReference type="EMBL" id="JADEXN010000291">
    <property type="protein sequence ID" value="MBE9042063.1"/>
    <property type="molecule type" value="Genomic_DNA"/>
</dbReference>
<protein>
    <submittedName>
        <fullName evidence="2">Uncharacterized protein</fullName>
    </submittedName>
</protein>
<sequence>MGEPILVRHIHLLTLPALVETSRASHKMAVASRLLISQLEVSSNRPMAIVIGERGKTSGDGSPEIGSRARNIG</sequence>
<reference evidence="2" key="1">
    <citation type="submission" date="2020-10" db="EMBL/GenBank/DDBJ databases">
        <authorList>
            <person name="Castelo-Branco R."/>
            <person name="Eusebio N."/>
            <person name="Adriana R."/>
            <person name="Vieira A."/>
            <person name="Brugerolle De Fraissinette N."/>
            <person name="Rezende De Castro R."/>
            <person name="Schneider M.P."/>
            <person name="Vasconcelos V."/>
            <person name="Leao P.N."/>
        </authorList>
    </citation>
    <scope>NUCLEOTIDE SEQUENCE</scope>
    <source>
        <strain evidence="2">LEGE 11467</strain>
    </source>
</reference>
<comment type="caution">
    <text evidence="2">The sequence shown here is derived from an EMBL/GenBank/DDBJ whole genome shotgun (WGS) entry which is preliminary data.</text>
</comment>
<accession>A0A928VZD6</accession>
<proteinExistence type="predicted"/>
<evidence type="ECO:0000313" key="3">
    <source>
        <dbReference type="Proteomes" id="UP000621799"/>
    </source>
</evidence>
<keyword evidence="3" id="KW-1185">Reference proteome</keyword>
<name>A0A928VZD6_9CYAN</name>
<dbReference type="RefSeq" id="WP_264322244.1">
    <property type="nucleotide sequence ID" value="NZ_JADEXN010000291.1"/>
</dbReference>
<feature type="region of interest" description="Disordered" evidence="1">
    <location>
        <begin position="53"/>
        <end position="73"/>
    </location>
</feature>
<organism evidence="2 3">
    <name type="scientific">Zarconia navalis LEGE 11467</name>
    <dbReference type="NCBI Taxonomy" id="1828826"/>
    <lineage>
        <taxon>Bacteria</taxon>
        <taxon>Bacillati</taxon>
        <taxon>Cyanobacteriota</taxon>
        <taxon>Cyanophyceae</taxon>
        <taxon>Oscillatoriophycideae</taxon>
        <taxon>Oscillatoriales</taxon>
        <taxon>Oscillatoriales incertae sedis</taxon>
        <taxon>Zarconia</taxon>
        <taxon>Zarconia navalis</taxon>
    </lineage>
</organism>
<gene>
    <name evidence="2" type="ORF">IQ235_14880</name>
</gene>
<evidence type="ECO:0000256" key="1">
    <source>
        <dbReference type="SAM" id="MobiDB-lite"/>
    </source>
</evidence>
<evidence type="ECO:0000313" key="2">
    <source>
        <dbReference type="EMBL" id="MBE9042063.1"/>
    </source>
</evidence>
<dbReference type="Proteomes" id="UP000621799">
    <property type="component" value="Unassembled WGS sequence"/>
</dbReference>